<evidence type="ECO:0000313" key="1">
    <source>
        <dbReference type="EMBL" id="NMO23409.1"/>
    </source>
</evidence>
<dbReference type="EMBL" id="JABBJJ010000606">
    <property type="protein sequence ID" value="NMO23409.1"/>
    <property type="molecule type" value="Genomic_DNA"/>
</dbReference>
<gene>
    <name evidence="1" type="ORF">HG543_52420</name>
</gene>
<accession>A0A848M0L7</accession>
<name>A0A848M0L7_9BACT</name>
<comment type="caution">
    <text evidence="1">The sequence shown here is derived from an EMBL/GenBank/DDBJ whole genome shotgun (WGS) entry which is preliminary data.</text>
</comment>
<evidence type="ECO:0000313" key="2">
    <source>
        <dbReference type="Proteomes" id="UP000518300"/>
    </source>
</evidence>
<keyword evidence="2" id="KW-1185">Reference proteome</keyword>
<dbReference type="Proteomes" id="UP000518300">
    <property type="component" value="Unassembled WGS sequence"/>
</dbReference>
<reference evidence="1 2" key="1">
    <citation type="submission" date="2020-04" db="EMBL/GenBank/DDBJ databases">
        <title>Draft genome of Pyxidicoccus fallax type strain.</title>
        <authorList>
            <person name="Whitworth D.E."/>
        </authorList>
    </citation>
    <scope>NUCLEOTIDE SEQUENCE [LARGE SCALE GENOMIC DNA]</scope>
    <source>
        <strain evidence="1 2">DSM 14698</strain>
    </source>
</reference>
<protein>
    <submittedName>
        <fullName evidence="1">Uncharacterized protein</fullName>
    </submittedName>
</protein>
<sequence>MLRPVPRWGYLVRLEAATLALLPRQGTGEAAGFGQLSPLLVVDSGDGAFSVSVGAPLRLGLWGEHGGRVRREDWDSLSDFGGLVRALQVGADGAPLGGWAGALERYSLLSAHLVRRYSNRTNPDYQPAGAFLTGWAAPLYVEAFTSDVLGARLMGAEVEVDLEHALFGKPRQRQRYTLSVSAVREWGRAGGTSPALTLAHLDAAAVVRVRPEHELHLLAGFGGKPGRGGAWGAVAGVGADWTTPTLLASLRLEARRQRGGFRQGFFGPDYELGRFLAAGAPGQPAAHAPFPDGDSVHGEAWVAWDAVWLGGLLQRHLDFSLGAEVFSWGRVDVDGRAAVQLFGRDVEVAVEGLAVGVGKPGPRHLFSGEARWRFAGRFYALASGGTLLRPQAGGTLRPGAFASFGLGVDHAR</sequence>
<dbReference type="AlphaFoldDB" id="A0A848M0L7"/>
<proteinExistence type="predicted"/>
<organism evidence="1 2">
    <name type="scientific">Pyxidicoccus fallax</name>
    <dbReference type="NCBI Taxonomy" id="394095"/>
    <lineage>
        <taxon>Bacteria</taxon>
        <taxon>Pseudomonadati</taxon>
        <taxon>Myxococcota</taxon>
        <taxon>Myxococcia</taxon>
        <taxon>Myxococcales</taxon>
        <taxon>Cystobacterineae</taxon>
        <taxon>Myxococcaceae</taxon>
        <taxon>Pyxidicoccus</taxon>
    </lineage>
</organism>